<name>A0A1D8BJ87_SIFV</name>
<dbReference type="Proteomes" id="UP000223173">
    <property type="component" value="Segment"/>
</dbReference>
<gene>
    <name evidence="1" type="primary">SIFV2_gp40</name>
</gene>
<sequence length="156" mass="18302">MVGRIIYTCPIDDKHILTLERDTREAKRGRCEHLFGYMISPIYSVKEDEVCPKEFRIKSWHVGGLIYGVCVSFRYVTRDKKELKKALEKLLNYPEDQIIYFILGDFSAYDIVDFVKSIVKDMFAHYKVGREEDDIVFNPKMITVTGVLNKVTIYLF</sequence>
<dbReference type="EMBL" id="KX467643">
    <property type="protein sequence ID" value="AOS58395.1"/>
    <property type="molecule type" value="Genomic_DNA"/>
</dbReference>
<proteinExistence type="predicted"/>
<reference evidence="1" key="2">
    <citation type="submission" date="2016-06" db="EMBL/GenBank/DDBJ databases">
        <authorList>
            <person name="Kjaerup R.B."/>
            <person name="Dalgaard T.S."/>
            <person name="Juul-Madsen H.R."/>
        </authorList>
    </citation>
    <scope>NUCLEOTIDE SEQUENCE</scope>
</reference>
<reference evidence="1" key="1">
    <citation type="journal article" date="2014" name="Mol. Microbiol.">
        <title>Inter-viral conflicts that exploit host CRISPR immune systems of Sulfolobus.</title>
        <authorList>
            <person name="Erdmann S."/>
            <person name="Le Moine Bauer S."/>
            <person name="Garrett R.A."/>
        </authorList>
    </citation>
    <scope>NUCLEOTIDE SEQUENCE [LARGE SCALE GENOMIC DNA]</scope>
</reference>
<evidence type="ECO:0000313" key="1">
    <source>
        <dbReference type="EMBL" id="AOS58395.1"/>
    </source>
</evidence>
<accession>A0A1D8BJ87</accession>
<protein>
    <submittedName>
        <fullName evidence="1">Conserved lipothrix-and rudiviral protein</fullName>
    </submittedName>
</protein>
<organism evidence="1">
    <name type="scientific">Sulfolobus islandicus filamentous virus 2</name>
    <dbReference type="NCBI Taxonomy" id="1902331"/>
    <lineage>
        <taxon>Viruses</taxon>
        <taxon>Adnaviria</taxon>
        <taxon>Zilligvirae</taxon>
        <taxon>Taleaviricota</taxon>
        <taxon>Tokiviricetes</taxon>
        <taxon>Ligamenvirales</taxon>
        <taxon>Lipothrixviridae</taxon>
        <taxon>Betalipothrixvirus</taxon>
        <taxon>Betalipothrixvirus hveragerdiense</taxon>
        <taxon>Sulfolobus islandicus filamentous virus</taxon>
    </lineage>
</organism>